<protein>
    <recommendedName>
        <fullName evidence="3">DUF1223 domain-containing protein</fullName>
    </recommendedName>
</protein>
<dbReference type="Proteomes" id="UP000602745">
    <property type="component" value="Unassembled WGS sequence"/>
</dbReference>
<dbReference type="InterPro" id="IPR036249">
    <property type="entry name" value="Thioredoxin-like_sf"/>
</dbReference>
<dbReference type="EMBL" id="BMCP01000002">
    <property type="protein sequence ID" value="GGE42984.1"/>
    <property type="molecule type" value="Genomic_DNA"/>
</dbReference>
<dbReference type="AlphaFoldDB" id="A0A8J2YHG9"/>
<organism evidence="1 2">
    <name type="scientific">Agaricicola taiwanensis</name>
    <dbReference type="NCBI Taxonomy" id="591372"/>
    <lineage>
        <taxon>Bacteria</taxon>
        <taxon>Pseudomonadati</taxon>
        <taxon>Pseudomonadota</taxon>
        <taxon>Alphaproteobacteria</taxon>
        <taxon>Rhodobacterales</taxon>
        <taxon>Paracoccaceae</taxon>
        <taxon>Agaricicola</taxon>
    </lineage>
</organism>
<evidence type="ECO:0000313" key="2">
    <source>
        <dbReference type="Proteomes" id="UP000602745"/>
    </source>
</evidence>
<reference evidence="1" key="1">
    <citation type="journal article" date="2014" name="Int. J. Syst. Evol. Microbiol.">
        <title>Complete genome sequence of Corynebacterium casei LMG S-19264T (=DSM 44701T), isolated from a smear-ripened cheese.</title>
        <authorList>
            <consortium name="US DOE Joint Genome Institute (JGI-PGF)"/>
            <person name="Walter F."/>
            <person name="Albersmeier A."/>
            <person name="Kalinowski J."/>
            <person name="Ruckert C."/>
        </authorList>
    </citation>
    <scope>NUCLEOTIDE SEQUENCE</scope>
    <source>
        <strain evidence="1">CCM 7684</strain>
    </source>
</reference>
<keyword evidence="2" id="KW-1185">Reference proteome</keyword>
<dbReference type="InterPro" id="IPR010634">
    <property type="entry name" value="DUF1223"/>
</dbReference>
<dbReference type="SUPFAM" id="SSF52833">
    <property type="entry name" value="Thioredoxin-like"/>
    <property type="match status" value="1"/>
</dbReference>
<name>A0A8J2YHG9_9RHOB</name>
<reference evidence="1" key="2">
    <citation type="submission" date="2020-09" db="EMBL/GenBank/DDBJ databases">
        <authorList>
            <person name="Sun Q."/>
            <person name="Sedlacek I."/>
        </authorList>
    </citation>
    <scope>NUCLEOTIDE SEQUENCE</scope>
    <source>
        <strain evidence="1">CCM 7684</strain>
    </source>
</reference>
<dbReference type="Pfam" id="PF06764">
    <property type="entry name" value="DUF1223"/>
    <property type="match status" value="1"/>
</dbReference>
<gene>
    <name evidence="1" type="ORF">GCM10007276_20290</name>
</gene>
<proteinExistence type="predicted"/>
<dbReference type="PANTHER" id="PTHR36057:SF1">
    <property type="entry name" value="LIPOPROTEIN LIPID ATTACHMENT SITE-LIKE PROTEIN, PUTATIVE (DUF1223)-RELATED"/>
    <property type="match status" value="1"/>
</dbReference>
<dbReference type="PANTHER" id="PTHR36057">
    <property type="match status" value="1"/>
</dbReference>
<evidence type="ECO:0008006" key="3">
    <source>
        <dbReference type="Google" id="ProtNLM"/>
    </source>
</evidence>
<evidence type="ECO:0000313" key="1">
    <source>
        <dbReference type="EMBL" id="GGE42984.1"/>
    </source>
</evidence>
<sequence>MAERPDVVVLSLPVDYWDYLGWKDTLASPMFSARQRAYAMERGDRQVYTPQTVVNGVTHALGSDLDAIEAAITSTSRREEVLSLPVRAREHDGRIEVELDEHPSSPKGEIWLIAVASKQQVAIERGENAERKVSYSNVVRKMTRLGPWKGKPCRFAVARDDAMTKDADRVLVVVQAGNGGMPGAILGAAWVSEH</sequence>
<accession>A0A8J2YHG9</accession>
<comment type="caution">
    <text evidence="1">The sequence shown here is derived from an EMBL/GenBank/DDBJ whole genome shotgun (WGS) entry which is preliminary data.</text>
</comment>